<evidence type="ECO:0000313" key="2">
    <source>
        <dbReference type="EMBL" id="MWB79400.1"/>
    </source>
</evidence>
<dbReference type="Proteomes" id="UP000443843">
    <property type="component" value="Unassembled WGS sequence"/>
</dbReference>
<accession>A0A844WFS7</accession>
<gene>
    <name evidence="2" type="ORF">GLS40_15280</name>
</gene>
<dbReference type="CDD" id="cd03443">
    <property type="entry name" value="PaaI_thioesterase"/>
    <property type="match status" value="1"/>
</dbReference>
<name>A0A844WFS7_9RHOB</name>
<dbReference type="InterPro" id="IPR006683">
    <property type="entry name" value="Thioestr_dom"/>
</dbReference>
<dbReference type="AlphaFoldDB" id="A0A844WFS7"/>
<keyword evidence="3" id="KW-1185">Reference proteome</keyword>
<dbReference type="EMBL" id="WNXQ01000010">
    <property type="protein sequence ID" value="MWB79400.1"/>
    <property type="molecule type" value="Genomic_DNA"/>
</dbReference>
<comment type="caution">
    <text evidence="2">The sequence shown here is derived from an EMBL/GenBank/DDBJ whole genome shotgun (WGS) entry which is preliminary data.</text>
</comment>
<dbReference type="InterPro" id="IPR029069">
    <property type="entry name" value="HotDog_dom_sf"/>
</dbReference>
<evidence type="ECO:0000313" key="3">
    <source>
        <dbReference type="Proteomes" id="UP000443843"/>
    </source>
</evidence>
<protein>
    <submittedName>
        <fullName evidence="2">PaaI family thioesterase</fullName>
    </submittedName>
</protein>
<feature type="domain" description="Thioesterase" evidence="1">
    <location>
        <begin position="69"/>
        <end position="140"/>
    </location>
</feature>
<dbReference type="GO" id="GO:0016790">
    <property type="term" value="F:thiolester hydrolase activity"/>
    <property type="evidence" value="ECO:0007669"/>
    <property type="project" value="UniProtKB-ARBA"/>
</dbReference>
<dbReference type="SUPFAM" id="SSF54637">
    <property type="entry name" value="Thioesterase/thiol ester dehydrase-isomerase"/>
    <property type="match status" value="1"/>
</dbReference>
<sequence length="166" mass="17897">MLGGGDAEPDGAHMAEDTADTLMHPPGEGWAPVDDTGFIGHVGPLWQRQDKDGVPILAFTSDEHHRNSNGVVQGGMLMTLADRGMGRMARHEVQGPVATVSFSYDFMAAAPIGRFIELHPRIAKRTGSLLFMESVLISDGEVLGRAHGVWKKLRTVPVEGYGNKPI</sequence>
<organism evidence="2 3">
    <name type="scientific">Pseudooceanicola pacificus</name>
    <dbReference type="NCBI Taxonomy" id="2676438"/>
    <lineage>
        <taxon>Bacteria</taxon>
        <taxon>Pseudomonadati</taxon>
        <taxon>Pseudomonadota</taxon>
        <taxon>Alphaproteobacteria</taxon>
        <taxon>Rhodobacterales</taxon>
        <taxon>Paracoccaceae</taxon>
        <taxon>Pseudooceanicola</taxon>
    </lineage>
</organism>
<proteinExistence type="predicted"/>
<dbReference type="Pfam" id="PF03061">
    <property type="entry name" value="4HBT"/>
    <property type="match status" value="1"/>
</dbReference>
<evidence type="ECO:0000259" key="1">
    <source>
        <dbReference type="Pfam" id="PF03061"/>
    </source>
</evidence>
<reference evidence="2 3" key="1">
    <citation type="submission" date="2019-11" db="EMBL/GenBank/DDBJ databases">
        <title>Pseudooceanicola pacifica sp. nov., isolated from deep-sea sediment of the Pacific Ocean.</title>
        <authorList>
            <person name="Lyu L."/>
        </authorList>
    </citation>
    <scope>NUCLEOTIDE SEQUENCE [LARGE SCALE GENOMIC DNA]</scope>
    <source>
        <strain evidence="2 3">216_PA32_1</strain>
    </source>
</reference>
<dbReference type="Gene3D" id="3.10.129.10">
    <property type="entry name" value="Hotdog Thioesterase"/>
    <property type="match status" value="1"/>
</dbReference>